<keyword evidence="2" id="KW-0472">Membrane</keyword>
<dbReference type="Pfam" id="PF05137">
    <property type="entry name" value="PilN"/>
    <property type="match status" value="1"/>
</dbReference>
<accession>A0ABY5PDY0</accession>
<feature type="transmembrane region" description="Helical" evidence="2">
    <location>
        <begin position="24"/>
        <end position="44"/>
    </location>
</feature>
<evidence type="ECO:0000313" key="3">
    <source>
        <dbReference type="EMBL" id="UUY02632.1"/>
    </source>
</evidence>
<name>A0ABY5PDY0_9ACTN</name>
<dbReference type="InterPro" id="IPR007813">
    <property type="entry name" value="PilN"/>
</dbReference>
<dbReference type="RefSeq" id="WP_353863156.1">
    <property type="nucleotide sequence ID" value="NZ_CP088295.1"/>
</dbReference>
<evidence type="ECO:0000313" key="4">
    <source>
        <dbReference type="Proteomes" id="UP001058860"/>
    </source>
</evidence>
<keyword evidence="2" id="KW-0812">Transmembrane</keyword>
<protein>
    <submittedName>
        <fullName evidence="3">PilN domain-containing protein</fullName>
    </submittedName>
</protein>
<proteinExistence type="predicted"/>
<feature type="compositionally biased region" description="Low complexity" evidence="1">
    <location>
        <begin position="176"/>
        <end position="190"/>
    </location>
</feature>
<feature type="region of interest" description="Disordered" evidence="1">
    <location>
        <begin position="214"/>
        <end position="241"/>
    </location>
</feature>
<feature type="region of interest" description="Disordered" evidence="1">
    <location>
        <begin position="173"/>
        <end position="196"/>
    </location>
</feature>
<organism evidence="3 4">
    <name type="scientific">Svornostia abyssi</name>
    <dbReference type="NCBI Taxonomy" id="2898438"/>
    <lineage>
        <taxon>Bacteria</taxon>
        <taxon>Bacillati</taxon>
        <taxon>Actinomycetota</taxon>
        <taxon>Thermoleophilia</taxon>
        <taxon>Solirubrobacterales</taxon>
        <taxon>Baekduiaceae</taxon>
        <taxon>Svornostia</taxon>
    </lineage>
</organism>
<dbReference type="EMBL" id="CP088295">
    <property type="protein sequence ID" value="UUY02632.1"/>
    <property type="molecule type" value="Genomic_DNA"/>
</dbReference>
<gene>
    <name evidence="3" type="ORF">LRS13_18335</name>
</gene>
<keyword evidence="2" id="KW-1133">Transmembrane helix</keyword>
<evidence type="ECO:0000256" key="1">
    <source>
        <dbReference type="SAM" id="MobiDB-lite"/>
    </source>
</evidence>
<evidence type="ECO:0000256" key="2">
    <source>
        <dbReference type="SAM" id="Phobius"/>
    </source>
</evidence>
<reference evidence="4" key="1">
    <citation type="submission" date="2021-11" db="EMBL/GenBank/DDBJ databases">
        <title>Cultivation dependent microbiological survey of springs from the worlds oldest radium mine currently devoted to the extraction of radon-saturated water.</title>
        <authorList>
            <person name="Kapinusova G."/>
            <person name="Smrhova T."/>
            <person name="Strejcek M."/>
            <person name="Suman J."/>
            <person name="Jani K."/>
            <person name="Pajer P."/>
            <person name="Uhlik O."/>
        </authorList>
    </citation>
    <scope>NUCLEOTIDE SEQUENCE [LARGE SCALE GENOMIC DNA]</scope>
    <source>
        <strain evidence="4">J379</strain>
    </source>
</reference>
<keyword evidence="4" id="KW-1185">Reference proteome</keyword>
<dbReference type="Proteomes" id="UP001058860">
    <property type="component" value="Chromosome"/>
</dbReference>
<sequence>MKAVNLIPMDARRGAGAPDRSGGAVYGVLGVLGVLAVIAVLYGLTARSLNTQEEQLAQLTADSTTGVAAAAALEPYVRFGQIADEREQTVATIADQRFDWGLAMREIARVLPGNVDLVSLDGTRQGATAAAGSDTAAVGAPQITMTGCATSQASVALLMARLRAIQGVDRVRLESSSKGGEAGAGASSAGDCRAGDEEKPQFTMAVIFRAAEPAASAQAGGTAEPAAQSGAAATAPQEGSS</sequence>